<dbReference type="PANTHER" id="PTHR37534">
    <property type="entry name" value="TRANSCRIPTIONAL ACTIVATOR PROTEIN UGA3"/>
    <property type="match status" value="1"/>
</dbReference>
<feature type="compositionally biased region" description="Basic and acidic residues" evidence="3">
    <location>
        <begin position="694"/>
        <end position="712"/>
    </location>
</feature>
<dbReference type="SMART" id="SM00066">
    <property type="entry name" value="GAL4"/>
    <property type="match status" value="1"/>
</dbReference>
<dbReference type="InterPro" id="IPR001138">
    <property type="entry name" value="Zn2Cys6_DnaBD"/>
</dbReference>
<dbReference type="GO" id="GO:0005634">
    <property type="term" value="C:nucleus"/>
    <property type="evidence" value="ECO:0007669"/>
    <property type="project" value="UniProtKB-SubCell"/>
</dbReference>
<evidence type="ECO:0000259" key="4">
    <source>
        <dbReference type="PROSITE" id="PS50048"/>
    </source>
</evidence>
<feature type="region of interest" description="Disordered" evidence="3">
    <location>
        <begin position="671"/>
        <end position="733"/>
    </location>
</feature>
<feature type="compositionally biased region" description="Polar residues" evidence="3">
    <location>
        <begin position="671"/>
        <end position="681"/>
    </location>
</feature>
<dbReference type="InterPro" id="IPR036864">
    <property type="entry name" value="Zn2-C6_fun-type_DNA-bd_sf"/>
</dbReference>
<feature type="domain" description="Zn(2)-C6 fungal-type" evidence="4">
    <location>
        <begin position="93"/>
        <end position="123"/>
    </location>
</feature>
<dbReference type="OrthoDB" id="5278208at2759"/>
<dbReference type="PANTHER" id="PTHR37534:SF10">
    <property type="entry name" value="ZN(II)2CYS6 TRANSCRIPTION FACTOR (EUROFUNG)"/>
    <property type="match status" value="1"/>
</dbReference>
<sequence>MSGFPHASLPQQYSLFPSYYTVDENGQPIIQPNAYIQAGGLPGFSHQAPDSFNLGFDFDDSNRTMIPAQGGSRTRRRVGTAGEHVKFRRTRSGCYTCRNRRVKCDEGRPTCERCKKGNRECVYPEVSTTSKPRRGSSKDKTANDEGSSAESAEDDLDEETILLSSISGSSEPNFPITSPELSELSTPILTHSTNSREQSSELMQDEQMTPIMSRANSMTARPRSLSTDALSKYSEDIQFYMRYAKTNMTAYHWNYAPDGSDFLQTALLEAALRYEPLLYAVTCFSAYHHSLSQKDGHIGQFLGYHSRSVFALSQALAKGQKRTIATLLTILQLATIEESLGDWVNLMSHQKAACSILTELYTPKSIMRHPMLRNILKWYMHFDQYVAMLSGTPAVISRDWLEAQHAFYVEEVEKSPNTIVILYEEAMSKTKLISFDIFQLFSQLNTGDLSEAEFQEKATKFERQLNRWREDMHPALLNPEHLVTDFSGAPPRDPDDIVDPYEPGLIYSGDLFPTNQFLLGVQGLKNVFDSRMAAVRGVPKPDGAAQKLAWDCAKVLDAVQHWPGSPKGAMLSFRAIFSLSAFLLPTGEKEIRWMRKKFAAIEAEGYIFPDSIKGRLEAQWGEDLSAWWLPNDENLPPVVRGIREFISERSAAHQDDKSANIRDMRGIFQTLNLSDQSSPESTDIHSPGSSSNLRSDKRSPPDQEKTQQEQDYKWPPNLLDAKELHLYTQGTNS</sequence>
<accession>A0A6A6UJY8</accession>
<evidence type="ECO:0000256" key="1">
    <source>
        <dbReference type="ARBA" id="ARBA00004123"/>
    </source>
</evidence>
<dbReference type="Pfam" id="PF00172">
    <property type="entry name" value="Zn_clus"/>
    <property type="match status" value="1"/>
</dbReference>
<organism evidence="5 6">
    <name type="scientific">Microthyrium microscopicum</name>
    <dbReference type="NCBI Taxonomy" id="703497"/>
    <lineage>
        <taxon>Eukaryota</taxon>
        <taxon>Fungi</taxon>
        <taxon>Dikarya</taxon>
        <taxon>Ascomycota</taxon>
        <taxon>Pezizomycotina</taxon>
        <taxon>Dothideomycetes</taxon>
        <taxon>Dothideomycetes incertae sedis</taxon>
        <taxon>Microthyriales</taxon>
        <taxon>Microthyriaceae</taxon>
        <taxon>Microthyrium</taxon>
    </lineage>
</organism>
<dbReference type="CDD" id="cd00067">
    <property type="entry name" value="GAL4"/>
    <property type="match status" value="1"/>
</dbReference>
<evidence type="ECO:0000313" key="5">
    <source>
        <dbReference type="EMBL" id="KAF2672585.1"/>
    </source>
</evidence>
<feature type="region of interest" description="Disordered" evidence="3">
    <location>
        <begin position="122"/>
        <end position="157"/>
    </location>
</feature>
<dbReference type="PROSITE" id="PS00463">
    <property type="entry name" value="ZN2_CY6_FUNGAL_1"/>
    <property type="match status" value="1"/>
</dbReference>
<dbReference type="InterPro" id="IPR021858">
    <property type="entry name" value="Fun_TF"/>
</dbReference>
<dbReference type="GO" id="GO:0045944">
    <property type="term" value="P:positive regulation of transcription by RNA polymerase II"/>
    <property type="evidence" value="ECO:0007669"/>
    <property type="project" value="TreeGrafter"/>
</dbReference>
<evidence type="ECO:0000256" key="2">
    <source>
        <dbReference type="ARBA" id="ARBA00023242"/>
    </source>
</evidence>
<dbReference type="Gene3D" id="4.10.240.10">
    <property type="entry name" value="Zn(2)-C6 fungal-type DNA-binding domain"/>
    <property type="match status" value="1"/>
</dbReference>
<protein>
    <recommendedName>
        <fullName evidence="4">Zn(2)-C6 fungal-type domain-containing protein</fullName>
    </recommendedName>
</protein>
<proteinExistence type="predicted"/>
<dbReference type="EMBL" id="MU004231">
    <property type="protein sequence ID" value="KAF2672585.1"/>
    <property type="molecule type" value="Genomic_DNA"/>
</dbReference>
<dbReference type="SUPFAM" id="SSF57701">
    <property type="entry name" value="Zn2/Cys6 DNA-binding domain"/>
    <property type="match status" value="1"/>
</dbReference>
<evidence type="ECO:0000313" key="6">
    <source>
        <dbReference type="Proteomes" id="UP000799302"/>
    </source>
</evidence>
<dbReference type="Proteomes" id="UP000799302">
    <property type="component" value="Unassembled WGS sequence"/>
</dbReference>
<dbReference type="GO" id="GO:0000976">
    <property type="term" value="F:transcription cis-regulatory region binding"/>
    <property type="evidence" value="ECO:0007669"/>
    <property type="project" value="TreeGrafter"/>
</dbReference>
<dbReference type="GO" id="GO:0008270">
    <property type="term" value="F:zinc ion binding"/>
    <property type="evidence" value="ECO:0007669"/>
    <property type="project" value="InterPro"/>
</dbReference>
<gene>
    <name evidence="5" type="ORF">BT63DRAFT_131299</name>
</gene>
<dbReference type="GO" id="GO:0000981">
    <property type="term" value="F:DNA-binding transcription factor activity, RNA polymerase II-specific"/>
    <property type="evidence" value="ECO:0007669"/>
    <property type="project" value="InterPro"/>
</dbReference>
<evidence type="ECO:0000256" key="3">
    <source>
        <dbReference type="SAM" id="MobiDB-lite"/>
    </source>
</evidence>
<keyword evidence="6" id="KW-1185">Reference proteome</keyword>
<keyword evidence="2" id="KW-0539">Nucleus</keyword>
<dbReference type="AlphaFoldDB" id="A0A6A6UJY8"/>
<comment type="subcellular location">
    <subcellularLocation>
        <location evidence="1">Nucleus</location>
    </subcellularLocation>
</comment>
<name>A0A6A6UJY8_9PEZI</name>
<reference evidence="5" key="1">
    <citation type="journal article" date="2020" name="Stud. Mycol.">
        <title>101 Dothideomycetes genomes: a test case for predicting lifestyles and emergence of pathogens.</title>
        <authorList>
            <person name="Haridas S."/>
            <person name="Albert R."/>
            <person name="Binder M."/>
            <person name="Bloem J."/>
            <person name="Labutti K."/>
            <person name="Salamov A."/>
            <person name="Andreopoulos B."/>
            <person name="Baker S."/>
            <person name="Barry K."/>
            <person name="Bills G."/>
            <person name="Bluhm B."/>
            <person name="Cannon C."/>
            <person name="Castanera R."/>
            <person name="Culley D."/>
            <person name="Daum C."/>
            <person name="Ezra D."/>
            <person name="Gonzalez J."/>
            <person name="Henrissat B."/>
            <person name="Kuo A."/>
            <person name="Liang C."/>
            <person name="Lipzen A."/>
            <person name="Lutzoni F."/>
            <person name="Magnuson J."/>
            <person name="Mondo S."/>
            <person name="Nolan M."/>
            <person name="Ohm R."/>
            <person name="Pangilinan J."/>
            <person name="Park H.-J."/>
            <person name="Ramirez L."/>
            <person name="Alfaro M."/>
            <person name="Sun H."/>
            <person name="Tritt A."/>
            <person name="Yoshinaga Y."/>
            <person name="Zwiers L.-H."/>
            <person name="Turgeon B."/>
            <person name="Goodwin S."/>
            <person name="Spatafora J."/>
            <person name="Crous P."/>
            <person name="Grigoriev I."/>
        </authorList>
    </citation>
    <scope>NUCLEOTIDE SEQUENCE</scope>
    <source>
        <strain evidence="5">CBS 115976</strain>
    </source>
</reference>
<dbReference type="PROSITE" id="PS50048">
    <property type="entry name" value="ZN2_CY6_FUNGAL_2"/>
    <property type="match status" value="1"/>
</dbReference>
<dbReference type="Pfam" id="PF11951">
    <property type="entry name" value="Fungal_trans_2"/>
    <property type="match status" value="1"/>
</dbReference>